<dbReference type="Proteomes" id="UP001066276">
    <property type="component" value="Chromosome 7"/>
</dbReference>
<evidence type="ECO:0000256" key="1">
    <source>
        <dbReference type="SAM" id="MobiDB-lite"/>
    </source>
</evidence>
<sequence>MGSSAFPHQFFSFSSSKTAGTAFLVFRSKISPKLYKIKGRLLAYSISIVKSGASVMPGEVVSWSASIPELVAKEEQEDEEPGIEETAGRKTEQAGTEEPRRRPEDRWPRGAYS</sequence>
<proteinExistence type="predicted"/>
<dbReference type="EMBL" id="JANPWB010000011">
    <property type="protein sequence ID" value="KAJ1123945.1"/>
    <property type="molecule type" value="Genomic_DNA"/>
</dbReference>
<feature type="compositionally biased region" description="Basic and acidic residues" evidence="1">
    <location>
        <begin position="86"/>
        <end position="113"/>
    </location>
</feature>
<reference evidence="2" key="1">
    <citation type="journal article" date="2022" name="bioRxiv">
        <title>Sequencing and chromosome-scale assembly of the giantPleurodeles waltlgenome.</title>
        <authorList>
            <person name="Brown T."/>
            <person name="Elewa A."/>
            <person name="Iarovenko S."/>
            <person name="Subramanian E."/>
            <person name="Araus A.J."/>
            <person name="Petzold A."/>
            <person name="Susuki M."/>
            <person name="Suzuki K.-i.T."/>
            <person name="Hayashi T."/>
            <person name="Toyoda A."/>
            <person name="Oliveira C."/>
            <person name="Osipova E."/>
            <person name="Leigh N.D."/>
            <person name="Simon A."/>
            <person name="Yun M.H."/>
        </authorList>
    </citation>
    <scope>NUCLEOTIDE SEQUENCE</scope>
    <source>
        <strain evidence="2">20211129_DDA</strain>
        <tissue evidence="2">Liver</tissue>
    </source>
</reference>
<gene>
    <name evidence="2" type="ORF">NDU88_002412</name>
</gene>
<keyword evidence="3" id="KW-1185">Reference proteome</keyword>
<protein>
    <submittedName>
        <fullName evidence="2">Uncharacterized protein</fullName>
    </submittedName>
</protein>
<dbReference type="AlphaFoldDB" id="A0AAV7P6V4"/>
<comment type="caution">
    <text evidence="2">The sequence shown here is derived from an EMBL/GenBank/DDBJ whole genome shotgun (WGS) entry which is preliminary data.</text>
</comment>
<accession>A0AAV7P6V4</accession>
<evidence type="ECO:0000313" key="3">
    <source>
        <dbReference type="Proteomes" id="UP001066276"/>
    </source>
</evidence>
<name>A0AAV7P6V4_PLEWA</name>
<feature type="region of interest" description="Disordered" evidence="1">
    <location>
        <begin position="71"/>
        <end position="113"/>
    </location>
</feature>
<organism evidence="2 3">
    <name type="scientific">Pleurodeles waltl</name>
    <name type="common">Iberian ribbed newt</name>
    <dbReference type="NCBI Taxonomy" id="8319"/>
    <lineage>
        <taxon>Eukaryota</taxon>
        <taxon>Metazoa</taxon>
        <taxon>Chordata</taxon>
        <taxon>Craniata</taxon>
        <taxon>Vertebrata</taxon>
        <taxon>Euteleostomi</taxon>
        <taxon>Amphibia</taxon>
        <taxon>Batrachia</taxon>
        <taxon>Caudata</taxon>
        <taxon>Salamandroidea</taxon>
        <taxon>Salamandridae</taxon>
        <taxon>Pleurodelinae</taxon>
        <taxon>Pleurodeles</taxon>
    </lineage>
</organism>
<evidence type="ECO:0000313" key="2">
    <source>
        <dbReference type="EMBL" id="KAJ1123945.1"/>
    </source>
</evidence>